<comment type="similarity">
    <text evidence="1">Belongs to the leucine-binding protein family.</text>
</comment>
<evidence type="ECO:0000313" key="6">
    <source>
        <dbReference type="Proteomes" id="UP001148125"/>
    </source>
</evidence>
<dbReference type="PANTHER" id="PTHR47235">
    <property type="entry name" value="BLR6548 PROTEIN"/>
    <property type="match status" value="1"/>
</dbReference>
<dbReference type="SUPFAM" id="SSF53822">
    <property type="entry name" value="Periplasmic binding protein-like I"/>
    <property type="match status" value="1"/>
</dbReference>
<evidence type="ECO:0000313" key="5">
    <source>
        <dbReference type="EMBL" id="MDE5414933.1"/>
    </source>
</evidence>
<dbReference type="InterPro" id="IPR028082">
    <property type="entry name" value="Peripla_BP_I"/>
</dbReference>
<dbReference type="EMBL" id="JAOTPO010000012">
    <property type="protein sequence ID" value="MDE5414933.1"/>
    <property type="molecule type" value="Genomic_DNA"/>
</dbReference>
<keyword evidence="2 3" id="KW-0732">Signal</keyword>
<dbReference type="InterPro" id="IPR028081">
    <property type="entry name" value="Leu-bd"/>
</dbReference>
<dbReference type="PROSITE" id="PS51257">
    <property type="entry name" value="PROKAR_LIPOPROTEIN"/>
    <property type="match status" value="1"/>
</dbReference>
<feature type="signal peptide" evidence="3">
    <location>
        <begin position="1"/>
        <end position="24"/>
    </location>
</feature>
<accession>A0ABT5VHL0</accession>
<dbReference type="Pfam" id="PF13458">
    <property type="entry name" value="Peripla_BP_6"/>
    <property type="match status" value="1"/>
</dbReference>
<sequence>MKKSHWKKTMAAVATSVLALGLLAGCGGNEASSDTSNDSDSGKVIKLGGIFDESGATGDVGAPYAEGERAFFEYLNSNGGVDGYTIDFVGEDYAYDTSRAQQVYQSLRDRHEVAAVLGWGTADTEALRQQIINDEIPFFSASYSENLKDTGSESGFNFLVAASYSDQGRAMLEWIAENHQGSSPATVALVYHEGHPFSESPIQDIKNYAAEHLAGVVEIVPDIQIELGDTDPQTTLQSWARNNEVPDYAIINYTWNQTRNVVRDGKQLGWDTQFMGLNWTAGEGLVPSGSDNQQWVDALDGFIGVVTHAFPTEDLPGMEPIIEYLDSKGRTVEDINQKFVQGWATASIMAEAIRIAIAETDGDVTGSDIRAAIESINNFDLGGLGANVSFAPDNHAGTDQIRLGQLNNGEWDIITDYFGVSDMR</sequence>
<dbReference type="RefSeq" id="WP_275119542.1">
    <property type="nucleotide sequence ID" value="NZ_JAOTPO010000012.1"/>
</dbReference>
<gene>
    <name evidence="5" type="ORF">N7Z68_16350</name>
</gene>
<feature type="chain" id="PRO_5047295165" evidence="3">
    <location>
        <begin position="25"/>
        <end position="424"/>
    </location>
</feature>
<dbReference type="CDD" id="cd06334">
    <property type="entry name" value="PBP1_ABC_ligand_binding-like"/>
    <property type="match status" value="1"/>
</dbReference>
<proteinExistence type="inferred from homology"/>
<reference evidence="5" key="1">
    <citation type="submission" date="2024-05" db="EMBL/GenBank/DDBJ databases">
        <title>Alkalihalobacillus sp. strain MEB203 novel alkaliphilic bacterium from Lonar Lake, India.</title>
        <authorList>
            <person name="Joshi A."/>
            <person name="Thite S."/>
            <person name="Mengade P."/>
        </authorList>
    </citation>
    <scope>NUCLEOTIDE SEQUENCE</scope>
    <source>
        <strain evidence="5">MEB 203</strain>
    </source>
</reference>
<name>A0ABT5VHL0_9BACI</name>
<protein>
    <submittedName>
        <fullName evidence="5">ABC transporter substrate-binding protein</fullName>
    </submittedName>
</protein>
<dbReference type="Proteomes" id="UP001148125">
    <property type="component" value="Unassembled WGS sequence"/>
</dbReference>
<feature type="domain" description="Leucine-binding protein" evidence="4">
    <location>
        <begin position="45"/>
        <end position="409"/>
    </location>
</feature>
<dbReference type="PANTHER" id="PTHR47235:SF1">
    <property type="entry name" value="BLR6548 PROTEIN"/>
    <property type="match status" value="1"/>
</dbReference>
<organism evidence="5 6">
    <name type="scientific">Alkalihalobacterium chitinilyticum</name>
    <dbReference type="NCBI Taxonomy" id="2980103"/>
    <lineage>
        <taxon>Bacteria</taxon>
        <taxon>Bacillati</taxon>
        <taxon>Bacillota</taxon>
        <taxon>Bacilli</taxon>
        <taxon>Bacillales</taxon>
        <taxon>Bacillaceae</taxon>
        <taxon>Alkalihalobacterium</taxon>
    </lineage>
</organism>
<evidence type="ECO:0000256" key="1">
    <source>
        <dbReference type="ARBA" id="ARBA00010062"/>
    </source>
</evidence>
<dbReference type="Gene3D" id="3.40.50.2300">
    <property type="match status" value="2"/>
</dbReference>
<evidence type="ECO:0000256" key="3">
    <source>
        <dbReference type="SAM" id="SignalP"/>
    </source>
</evidence>
<comment type="caution">
    <text evidence="5">The sequence shown here is derived from an EMBL/GenBank/DDBJ whole genome shotgun (WGS) entry which is preliminary data.</text>
</comment>
<evidence type="ECO:0000256" key="2">
    <source>
        <dbReference type="ARBA" id="ARBA00022729"/>
    </source>
</evidence>
<keyword evidence="6" id="KW-1185">Reference proteome</keyword>
<evidence type="ECO:0000259" key="4">
    <source>
        <dbReference type="Pfam" id="PF13458"/>
    </source>
</evidence>